<feature type="chain" id="PRO_5012452504" evidence="1">
    <location>
        <begin position="16"/>
        <end position="34"/>
    </location>
</feature>
<evidence type="ECO:0000313" key="2">
    <source>
        <dbReference type="EMBL" id="JAE28763.1"/>
    </source>
</evidence>
<protein>
    <submittedName>
        <fullName evidence="2">Uncharacterized protein</fullName>
    </submittedName>
</protein>
<evidence type="ECO:0000256" key="1">
    <source>
        <dbReference type="SAM" id="SignalP"/>
    </source>
</evidence>
<keyword evidence="1" id="KW-0732">Signal</keyword>
<reference evidence="2" key="2">
    <citation type="journal article" date="2015" name="Data Brief">
        <title>Shoot transcriptome of the giant reed, Arundo donax.</title>
        <authorList>
            <person name="Barrero R.A."/>
            <person name="Guerrero F.D."/>
            <person name="Moolhuijzen P."/>
            <person name="Goolsby J.A."/>
            <person name="Tidwell J."/>
            <person name="Bellgard S.E."/>
            <person name="Bellgard M.I."/>
        </authorList>
    </citation>
    <scope>NUCLEOTIDE SEQUENCE</scope>
    <source>
        <tissue evidence="2">Shoot tissue taken approximately 20 cm above the soil surface</tissue>
    </source>
</reference>
<dbReference type="AlphaFoldDB" id="A0A0A9H777"/>
<dbReference type="EMBL" id="GBRH01169133">
    <property type="protein sequence ID" value="JAE28763.1"/>
    <property type="molecule type" value="Transcribed_RNA"/>
</dbReference>
<accession>A0A0A9H777</accession>
<sequence length="34" mass="3886">MLYFVVCLTIICTDLAPFPCPNLCKLKKPVECRL</sequence>
<reference evidence="2" key="1">
    <citation type="submission" date="2014-09" db="EMBL/GenBank/DDBJ databases">
        <authorList>
            <person name="Magalhaes I.L.F."/>
            <person name="Oliveira U."/>
            <person name="Santos F.R."/>
            <person name="Vidigal T.H.D.A."/>
            <person name="Brescovit A.D."/>
            <person name="Santos A.J."/>
        </authorList>
    </citation>
    <scope>NUCLEOTIDE SEQUENCE</scope>
    <source>
        <tissue evidence="2">Shoot tissue taken approximately 20 cm above the soil surface</tissue>
    </source>
</reference>
<name>A0A0A9H777_ARUDO</name>
<proteinExistence type="predicted"/>
<organism evidence="2">
    <name type="scientific">Arundo donax</name>
    <name type="common">Giant reed</name>
    <name type="synonym">Donax arundinaceus</name>
    <dbReference type="NCBI Taxonomy" id="35708"/>
    <lineage>
        <taxon>Eukaryota</taxon>
        <taxon>Viridiplantae</taxon>
        <taxon>Streptophyta</taxon>
        <taxon>Embryophyta</taxon>
        <taxon>Tracheophyta</taxon>
        <taxon>Spermatophyta</taxon>
        <taxon>Magnoliopsida</taxon>
        <taxon>Liliopsida</taxon>
        <taxon>Poales</taxon>
        <taxon>Poaceae</taxon>
        <taxon>PACMAD clade</taxon>
        <taxon>Arundinoideae</taxon>
        <taxon>Arundineae</taxon>
        <taxon>Arundo</taxon>
    </lineage>
</organism>
<feature type="signal peptide" evidence="1">
    <location>
        <begin position="1"/>
        <end position="15"/>
    </location>
</feature>